<keyword evidence="1" id="KW-1185">Reference proteome</keyword>
<accession>A0AB40BWX1</accession>
<name>A0AB40BWX1_DIOCR</name>
<proteinExistence type="predicted"/>
<sequence>MLLERPQGSLLRSTEVNPREHVKAFTLRSGQEVEIRSEKSQGSEKVRSIEVEEEGGKKEVVKKTVVKEYQPRIPYPFWLKQRETDDQVKWFLELFKQLHINLLFVDALTQMPTYAKFLKNLLTNTKNLGEVLMATLSEESSSIPQNKLPRKLKDPGSFTIPYVIGDSIEECALANLGANINVIPTKSS</sequence>
<dbReference type="PANTHER" id="PTHR33067:SF31">
    <property type="entry name" value="RNA-DIRECTED DNA POLYMERASE"/>
    <property type="match status" value="1"/>
</dbReference>
<dbReference type="PANTHER" id="PTHR33067">
    <property type="entry name" value="RNA-DIRECTED DNA POLYMERASE-RELATED"/>
    <property type="match status" value="1"/>
</dbReference>
<dbReference type="Proteomes" id="UP001515500">
    <property type="component" value="Chromosome 8"/>
</dbReference>
<dbReference type="RefSeq" id="XP_039130889.1">
    <property type="nucleotide sequence ID" value="XM_039274955.1"/>
</dbReference>
<organism evidence="1 2">
    <name type="scientific">Dioscorea cayennensis subsp. rotundata</name>
    <name type="common">White Guinea yam</name>
    <name type="synonym">Dioscorea rotundata</name>
    <dbReference type="NCBI Taxonomy" id="55577"/>
    <lineage>
        <taxon>Eukaryota</taxon>
        <taxon>Viridiplantae</taxon>
        <taxon>Streptophyta</taxon>
        <taxon>Embryophyta</taxon>
        <taxon>Tracheophyta</taxon>
        <taxon>Spermatophyta</taxon>
        <taxon>Magnoliopsida</taxon>
        <taxon>Liliopsida</taxon>
        <taxon>Dioscoreales</taxon>
        <taxon>Dioscoreaceae</taxon>
        <taxon>Dioscorea</taxon>
    </lineage>
</organism>
<protein>
    <submittedName>
        <fullName evidence="2">Uncharacterized protein LOC120267283</fullName>
    </submittedName>
</protein>
<evidence type="ECO:0000313" key="2">
    <source>
        <dbReference type="RefSeq" id="XP_039130889.1"/>
    </source>
</evidence>
<dbReference type="AlphaFoldDB" id="A0AB40BWX1"/>
<dbReference type="GeneID" id="120267283"/>
<gene>
    <name evidence="2" type="primary">LOC120267283</name>
</gene>
<evidence type="ECO:0000313" key="1">
    <source>
        <dbReference type="Proteomes" id="UP001515500"/>
    </source>
</evidence>
<reference evidence="2" key="1">
    <citation type="submission" date="2025-08" db="UniProtKB">
        <authorList>
            <consortium name="RefSeq"/>
        </authorList>
    </citation>
    <scope>IDENTIFICATION</scope>
</reference>